<reference evidence="6 7" key="1">
    <citation type="submission" date="2013-04" db="EMBL/GenBank/DDBJ databases">
        <title>The Genome Sequence of Enterorhabdus caecimuris B7.</title>
        <authorList>
            <consortium name="The Broad Institute Genomics Platform"/>
            <consortium name="The Broad Institute Genome Sequencing Center for Infectious Disease"/>
            <person name="Earl A."/>
            <person name="Xavier R."/>
            <person name="Elson C."/>
            <person name="Duck W."/>
            <person name="Walker B."/>
            <person name="Young S."/>
            <person name="Zeng Q."/>
            <person name="Gargeya S."/>
            <person name="Fitzgerald M."/>
            <person name="Haas B."/>
            <person name="Abouelleil A."/>
            <person name="Allen A.W."/>
            <person name="Alvarado L."/>
            <person name="Arachchi H.M."/>
            <person name="Berlin A.M."/>
            <person name="Chapman S.B."/>
            <person name="Gainer-Dewar J."/>
            <person name="Goldberg J."/>
            <person name="Griggs A."/>
            <person name="Gujja S."/>
            <person name="Hansen M."/>
            <person name="Howarth C."/>
            <person name="Imamovic A."/>
            <person name="Ireland A."/>
            <person name="Larimer J."/>
            <person name="McCowan C."/>
            <person name="Murphy C."/>
            <person name="Pearson M."/>
            <person name="Poon T.W."/>
            <person name="Priest M."/>
            <person name="Roberts A."/>
            <person name="Saif S."/>
            <person name="Shea T."/>
            <person name="Sisk P."/>
            <person name="Sykes S."/>
            <person name="Wortman J."/>
            <person name="Nusbaum C."/>
            <person name="Birren B."/>
        </authorList>
    </citation>
    <scope>NUCLEOTIDE SEQUENCE [LARGE SCALE GENOMIC DNA]</scope>
    <source>
        <strain evidence="6 7">B7</strain>
    </source>
</reference>
<dbReference type="STRING" id="1235794.C811_01183"/>
<proteinExistence type="inferred from homology"/>
<dbReference type="InterPro" id="IPR051913">
    <property type="entry name" value="GH2_Domain-Containing"/>
</dbReference>
<keyword evidence="3" id="KW-0326">Glycosidase</keyword>
<accession>R9L4T7</accession>
<dbReference type="HOGENOM" id="CLU_009935_3_1_11"/>
<dbReference type="Gene3D" id="3.20.20.80">
    <property type="entry name" value="Glycosidases"/>
    <property type="match status" value="1"/>
</dbReference>
<dbReference type="Gene3D" id="2.60.40.10">
    <property type="entry name" value="Immunoglobulins"/>
    <property type="match status" value="1"/>
</dbReference>
<dbReference type="InterPro" id="IPR036156">
    <property type="entry name" value="Beta-gal/glucu_dom_sf"/>
</dbReference>
<dbReference type="SUPFAM" id="SSF49303">
    <property type="entry name" value="beta-Galactosidase/glucuronidase domain"/>
    <property type="match status" value="1"/>
</dbReference>
<dbReference type="InterPro" id="IPR006102">
    <property type="entry name" value="Ig-like_GH2"/>
</dbReference>
<evidence type="ECO:0000313" key="6">
    <source>
        <dbReference type="EMBL" id="EOS50767.1"/>
    </source>
</evidence>
<dbReference type="eggNOG" id="COG3250">
    <property type="taxonomic scope" value="Bacteria"/>
</dbReference>
<dbReference type="Pfam" id="PF02836">
    <property type="entry name" value="Glyco_hydro_2_C"/>
    <property type="match status" value="1"/>
</dbReference>
<dbReference type="Pfam" id="PF00703">
    <property type="entry name" value="Glyco_hydro_2"/>
    <property type="match status" value="1"/>
</dbReference>
<dbReference type="Gene3D" id="2.60.120.260">
    <property type="entry name" value="Galactose-binding domain-like"/>
    <property type="match status" value="1"/>
</dbReference>
<evidence type="ECO:0000256" key="2">
    <source>
        <dbReference type="ARBA" id="ARBA00022801"/>
    </source>
</evidence>
<dbReference type="AlphaFoldDB" id="R9L4T7"/>
<dbReference type="InterPro" id="IPR006103">
    <property type="entry name" value="Glyco_hydro_2_cat"/>
</dbReference>
<evidence type="ECO:0000313" key="7">
    <source>
        <dbReference type="Proteomes" id="UP000014204"/>
    </source>
</evidence>
<dbReference type="OrthoDB" id="9762066at2"/>
<dbReference type="GO" id="GO:0005975">
    <property type="term" value="P:carbohydrate metabolic process"/>
    <property type="evidence" value="ECO:0007669"/>
    <property type="project" value="InterPro"/>
</dbReference>
<dbReference type="PANTHER" id="PTHR42732">
    <property type="entry name" value="BETA-GALACTOSIDASE"/>
    <property type="match status" value="1"/>
</dbReference>
<feature type="domain" description="Glycoside hydrolase family 2 catalytic" evidence="5">
    <location>
        <begin position="341"/>
        <end position="566"/>
    </location>
</feature>
<dbReference type="GO" id="GO:0004553">
    <property type="term" value="F:hydrolase activity, hydrolyzing O-glycosyl compounds"/>
    <property type="evidence" value="ECO:0007669"/>
    <property type="project" value="InterPro"/>
</dbReference>
<name>R9L4T7_9ACTN</name>
<evidence type="ECO:0000256" key="3">
    <source>
        <dbReference type="ARBA" id="ARBA00023295"/>
    </source>
</evidence>
<keyword evidence="7" id="KW-1185">Reference proteome</keyword>
<evidence type="ECO:0000259" key="4">
    <source>
        <dbReference type="Pfam" id="PF00703"/>
    </source>
</evidence>
<sequence length="649" mass="72536">MDIKRVLASAPRKHDLGEERSMLTVWGEALDPAAVRQEHPRPQFARERFTMLNGWWDFCIVPVGACPTVRVPDERDGRILVPFSPESLLSGVRRALAPDELLWYVRRVPRPRLRPGERCLLHFEAVDFACACCVNGRVVGTHEGGYLPFVFDITEAITLDEERAAALDAGVRSEIVVAVAVRDPSDAGTQLRGKQKRERGGIWYTAQSGIWQPVWMEVVPARRIEGLALRPDASAGRLIVDADVRGDEGLLRLYVTDGNGAPVASASVPVEEGATAARPPAGENGDPLRRVRVSVDVPDPQLWSPEHPHLYDLTLRFGTDVVHSYTAFRTVEVRADAHGTSRFFLNGEPLLLRGVLDQGYWSDGLMTAPSDEAMVFDIQSMKDAGFNMLRKHLKVEADRWYYHCDRLGMLVWQDMVSGGGAYGTWETSFRPTLWRGSWDSYDDREPSHQQKLGAGDEHYRDQWRRCCRATVDHLRNHPSVACWVLFNEGWGQFNAELAAEAVRRADPTRPVDAVSGWYDQHCGDFLSVHNYFRTLKVYPDDPSKLRGYAAERGSRAFAISEFGGAAFRVEGHCAFAGSYGYDSFDDVVAWRAAVRAMLDEAAALEDAGLTAFVYTQLSDVEEEVNGILTYDRRVNKLKEAERGSCASDS</sequence>
<dbReference type="InterPro" id="IPR013783">
    <property type="entry name" value="Ig-like_fold"/>
</dbReference>
<dbReference type="SUPFAM" id="SSF51445">
    <property type="entry name" value="(Trans)glycosidases"/>
    <property type="match status" value="1"/>
</dbReference>
<keyword evidence="2" id="KW-0378">Hydrolase</keyword>
<evidence type="ECO:0000259" key="5">
    <source>
        <dbReference type="Pfam" id="PF02836"/>
    </source>
</evidence>
<evidence type="ECO:0000256" key="1">
    <source>
        <dbReference type="ARBA" id="ARBA00007401"/>
    </source>
</evidence>
<feature type="domain" description="Glycoside hydrolase family 2 immunoglobulin-like beta-sandwich" evidence="4">
    <location>
        <begin position="223"/>
        <end position="329"/>
    </location>
</feature>
<dbReference type="RefSeq" id="WP_016309393.1">
    <property type="nucleotide sequence ID" value="NZ_KE159646.1"/>
</dbReference>
<dbReference type="PANTHER" id="PTHR42732:SF2">
    <property type="entry name" value="BETA-MANNOSIDASE"/>
    <property type="match status" value="1"/>
</dbReference>
<dbReference type="PATRIC" id="fig|1235794.3.peg.1160"/>
<comment type="similarity">
    <text evidence="1">Belongs to the glycosyl hydrolase 2 family.</text>
</comment>
<dbReference type="EMBL" id="ASSY01000008">
    <property type="protein sequence ID" value="EOS50767.1"/>
    <property type="molecule type" value="Genomic_DNA"/>
</dbReference>
<dbReference type="InterPro" id="IPR008979">
    <property type="entry name" value="Galactose-bd-like_sf"/>
</dbReference>
<comment type="caution">
    <text evidence="6">The sequence shown here is derived from an EMBL/GenBank/DDBJ whole genome shotgun (WGS) entry which is preliminary data.</text>
</comment>
<dbReference type="Proteomes" id="UP000014204">
    <property type="component" value="Unassembled WGS sequence"/>
</dbReference>
<protein>
    <recommendedName>
        <fullName evidence="8">Glycoside hydrolase family 2</fullName>
    </recommendedName>
</protein>
<dbReference type="SUPFAM" id="SSF49785">
    <property type="entry name" value="Galactose-binding domain-like"/>
    <property type="match status" value="1"/>
</dbReference>
<gene>
    <name evidence="6" type="ORF">C811_01183</name>
</gene>
<organism evidence="6 7">
    <name type="scientific">Adlercreutzia caecimuris B7</name>
    <dbReference type="NCBI Taxonomy" id="1235794"/>
    <lineage>
        <taxon>Bacteria</taxon>
        <taxon>Bacillati</taxon>
        <taxon>Actinomycetota</taxon>
        <taxon>Coriobacteriia</taxon>
        <taxon>Eggerthellales</taxon>
        <taxon>Eggerthellaceae</taxon>
        <taxon>Adlercreutzia</taxon>
    </lineage>
</organism>
<dbReference type="GeneID" id="82190726"/>
<dbReference type="InterPro" id="IPR017853">
    <property type="entry name" value="GH"/>
</dbReference>
<evidence type="ECO:0008006" key="8">
    <source>
        <dbReference type="Google" id="ProtNLM"/>
    </source>
</evidence>